<proteinExistence type="predicted"/>
<protein>
    <submittedName>
        <fullName evidence="2">Uncharacterized protein</fullName>
    </submittedName>
</protein>
<organism evidence="2 3">
    <name type="scientific">Stylosanthes scabra</name>
    <dbReference type="NCBI Taxonomy" id="79078"/>
    <lineage>
        <taxon>Eukaryota</taxon>
        <taxon>Viridiplantae</taxon>
        <taxon>Streptophyta</taxon>
        <taxon>Embryophyta</taxon>
        <taxon>Tracheophyta</taxon>
        <taxon>Spermatophyta</taxon>
        <taxon>Magnoliopsida</taxon>
        <taxon>eudicotyledons</taxon>
        <taxon>Gunneridae</taxon>
        <taxon>Pentapetalae</taxon>
        <taxon>rosids</taxon>
        <taxon>fabids</taxon>
        <taxon>Fabales</taxon>
        <taxon>Fabaceae</taxon>
        <taxon>Papilionoideae</taxon>
        <taxon>50 kb inversion clade</taxon>
        <taxon>dalbergioids sensu lato</taxon>
        <taxon>Dalbergieae</taxon>
        <taxon>Pterocarpus clade</taxon>
        <taxon>Stylosanthes</taxon>
    </lineage>
</organism>
<name>A0ABU6W104_9FABA</name>
<gene>
    <name evidence="2" type="ORF">PIB30_100869</name>
</gene>
<comment type="caution">
    <text evidence="2">The sequence shown here is derived from an EMBL/GenBank/DDBJ whole genome shotgun (WGS) entry which is preliminary data.</text>
</comment>
<feature type="compositionally biased region" description="Basic and acidic residues" evidence="1">
    <location>
        <begin position="56"/>
        <end position="70"/>
    </location>
</feature>
<reference evidence="2 3" key="1">
    <citation type="journal article" date="2023" name="Plants (Basel)">
        <title>Bridging the Gap: Combining Genomics and Transcriptomics Approaches to Understand Stylosanthes scabra, an Orphan Legume from the Brazilian Caatinga.</title>
        <authorList>
            <person name="Ferreira-Neto J.R.C."/>
            <person name="da Silva M.D."/>
            <person name="Binneck E."/>
            <person name="de Melo N.F."/>
            <person name="da Silva R.H."/>
            <person name="de Melo A.L.T.M."/>
            <person name="Pandolfi V."/>
            <person name="Bustamante F.O."/>
            <person name="Brasileiro-Vidal A.C."/>
            <person name="Benko-Iseppon A.M."/>
        </authorList>
    </citation>
    <scope>NUCLEOTIDE SEQUENCE [LARGE SCALE GENOMIC DNA]</scope>
    <source>
        <tissue evidence="2">Leaves</tissue>
    </source>
</reference>
<feature type="region of interest" description="Disordered" evidence="1">
    <location>
        <begin position="1"/>
        <end position="79"/>
    </location>
</feature>
<evidence type="ECO:0000313" key="2">
    <source>
        <dbReference type="EMBL" id="MED6177738.1"/>
    </source>
</evidence>
<keyword evidence="3" id="KW-1185">Reference proteome</keyword>
<sequence length="199" mass="22039">GGRDSRGHSSSSVDEGWWSRRRGPLQLNGGDTARRRRSDGGDGLRRRLVVTQKRSPAAERRRHGQAEAQRRRGWASSKDDGELRLLHEREAQGPNVVPSAVKGTVHNGVERERGRRRRKGKGGDDGGFLCEGGFGEEIWRREGCSNGGCTMRPTYMTYSSPLPADFAAEKSAGNELLRGQNAAFHLIAYEGIFWTEIPP</sequence>
<dbReference type="EMBL" id="JASCZI010153910">
    <property type="protein sequence ID" value="MED6177738.1"/>
    <property type="molecule type" value="Genomic_DNA"/>
</dbReference>
<feature type="non-terminal residue" evidence="2">
    <location>
        <position position="199"/>
    </location>
</feature>
<feature type="non-terminal residue" evidence="2">
    <location>
        <position position="1"/>
    </location>
</feature>
<dbReference type="Proteomes" id="UP001341840">
    <property type="component" value="Unassembled WGS sequence"/>
</dbReference>
<evidence type="ECO:0000256" key="1">
    <source>
        <dbReference type="SAM" id="MobiDB-lite"/>
    </source>
</evidence>
<accession>A0ABU6W104</accession>
<evidence type="ECO:0000313" key="3">
    <source>
        <dbReference type="Proteomes" id="UP001341840"/>
    </source>
</evidence>